<name>A0A402A838_9CHLR</name>
<keyword evidence="2" id="KW-1185">Reference proteome</keyword>
<evidence type="ECO:0000313" key="1">
    <source>
        <dbReference type="EMBL" id="GCE15312.1"/>
    </source>
</evidence>
<dbReference type="RefSeq" id="WP_126582793.1">
    <property type="nucleotide sequence ID" value="NZ_BIFR01000002.1"/>
</dbReference>
<reference evidence="2" key="1">
    <citation type="submission" date="2018-12" db="EMBL/GenBank/DDBJ databases">
        <title>Tengunoibacter tsumagoiensis gen. nov., sp. nov., Dictyobacter kobayashii sp. nov., D. alpinus sp. nov., and D. joshuensis sp. nov. and description of Dictyobacteraceae fam. nov. within the order Ktedonobacterales isolated from Tengu-no-mugimeshi.</title>
        <authorList>
            <person name="Wang C.M."/>
            <person name="Zheng Y."/>
            <person name="Sakai Y."/>
            <person name="Toyoda A."/>
            <person name="Minakuchi Y."/>
            <person name="Abe K."/>
            <person name="Yokota A."/>
            <person name="Yabe S."/>
        </authorList>
    </citation>
    <scope>NUCLEOTIDE SEQUENCE [LARGE SCALE GENOMIC DNA]</scope>
    <source>
        <strain evidence="2">Uno3</strain>
    </source>
</reference>
<gene>
    <name evidence="1" type="ORF">KTT_51710</name>
</gene>
<sequence length="88" mass="9764">MDIFHKNPWGTSLGKAFNQDNQDLQVEETGTAYYYGIDGEHAVYEVTAAREGLLIINGQAQVVSHGRQAVNACRANHIDLFSGWSNRP</sequence>
<dbReference type="EMBL" id="BIFR01000002">
    <property type="protein sequence ID" value="GCE15312.1"/>
    <property type="molecule type" value="Genomic_DNA"/>
</dbReference>
<evidence type="ECO:0000313" key="2">
    <source>
        <dbReference type="Proteomes" id="UP000287352"/>
    </source>
</evidence>
<accession>A0A402A838</accession>
<dbReference type="Proteomes" id="UP000287352">
    <property type="component" value="Unassembled WGS sequence"/>
</dbReference>
<protein>
    <submittedName>
        <fullName evidence="1">Uncharacterized protein</fullName>
    </submittedName>
</protein>
<organism evidence="1 2">
    <name type="scientific">Tengunoibacter tsumagoiensis</name>
    <dbReference type="NCBI Taxonomy" id="2014871"/>
    <lineage>
        <taxon>Bacteria</taxon>
        <taxon>Bacillati</taxon>
        <taxon>Chloroflexota</taxon>
        <taxon>Ktedonobacteria</taxon>
        <taxon>Ktedonobacterales</taxon>
        <taxon>Dictyobacteraceae</taxon>
        <taxon>Tengunoibacter</taxon>
    </lineage>
</organism>
<dbReference type="AlphaFoldDB" id="A0A402A838"/>
<proteinExistence type="predicted"/>
<comment type="caution">
    <text evidence="1">The sequence shown here is derived from an EMBL/GenBank/DDBJ whole genome shotgun (WGS) entry which is preliminary data.</text>
</comment>